<proteinExistence type="predicted"/>
<dbReference type="EMBL" id="BKCJ011602568">
    <property type="protein sequence ID" value="GFD43649.1"/>
    <property type="molecule type" value="Genomic_DNA"/>
</dbReference>
<accession>A0A699WA99</accession>
<evidence type="ECO:0000313" key="1">
    <source>
        <dbReference type="EMBL" id="GFD43649.1"/>
    </source>
</evidence>
<comment type="caution">
    <text evidence="1">The sequence shown here is derived from an EMBL/GenBank/DDBJ whole genome shotgun (WGS) entry which is preliminary data.</text>
</comment>
<sequence>ESFKQAVGTGELTVGMGDSTVSVSICSAEGLNVEAVELGFSLPSGT</sequence>
<gene>
    <name evidence="1" type="ORF">Tci_915618</name>
</gene>
<reference evidence="1" key="1">
    <citation type="journal article" date="2019" name="Sci. Rep.">
        <title>Draft genome of Tanacetum cinerariifolium, the natural source of mosquito coil.</title>
        <authorList>
            <person name="Yamashiro T."/>
            <person name="Shiraishi A."/>
            <person name="Satake H."/>
            <person name="Nakayama K."/>
        </authorList>
    </citation>
    <scope>NUCLEOTIDE SEQUENCE</scope>
</reference>
<organism evidence="1">
    <name type="scientific">Tanacetum cinerariifolium</name>
    <name type="common">Dalmatian daisy</name>
    <name type="synonym">Chrysanthemum cinerariifolium</name>
    <dbReference type="NCBI Taxonomy" id="118510"/>
    <lineage>
        <taxon>Eukaryota</taxon>
        <taxon>Viridiplantae</taxon>
        <taxon>Streptophyta</taxon>
        <taxon>Embryophyta</taxon>
        <taxon>Tracheophyta</taxon>
        <taxon>Spermatophyta</taxon>
        <taxon>Magnoliopsida</taxon>
        <taxon>eudicotyledons</taxon>
        <taxon>Gunneridae</taxon>
        <taxon>Pentapetalae</taxon>
        <taxon>asterids</taxon>
        <taxon>campanulids</taxon>
        <taxon>Asterales</taxon>
        <taxon>Asteraceae</taxon>
        <taxon>Asteroideae</taxon>
        <taxon>Anthemideae</taxon>
        <taxon>Anthemidinae</taxon>
        <taxon>Tanacetum</taxon>
    </lineage>
</organism>
<protein>
    <submittedName>
        <fullName evidence="1">Uncharacterized protein</fullName>
    </submittedName>
</protein>
<dbReference type="AlphaFoldDB" id="A0A699WA99"/>
<feature type="non-terminal residue" evidence="1">
    <location>
        <position position="1"/>
    </location>
</feature>
<name>A0A699WA99_TANCI</name>